<name>A0A4S4KPR4_9APHY</name>
<protein>
    <submittedName>
        <fullName evidence="2">Uncharacterized protein</fullName>
    </submittedName>
</protein>
<proteinExistence type="predicted"/>
<feature type="transmembrane region" description="Helical" evidence="1">
    <location>
        <begin position="25"/>
        <end position="45"/>
    </location>
</feature>
<organism evidence="2 3">
    <name type="scientific">Hermanssonia centrifuga</name>
    <dbReference type="NCBI Taxonomy" id="98765"/>
    <lineage>
        <taxon>Eukaryota</taxon>
        <taxon>Fungi</taxon>
        <taxon>Dikarya</taxon>
        <taxon>Basidiomycota</taxon>
        <taxon>Agaricomycotina</taxon>
        <taxon>Agaricomycetes</taxon>
        <taxon>Polyporales</taxon>
        <taxon>Meruliaceae</taxon>
        <taxon>Hermanssonia</taxon>
    </lineage>
</organism>
<keyword evidence="3" id="KW-1185">Reference proteome</keyword>
<evidence type="ECO:0000256" key="1">
    <source>
        <dbReference type="SAM" id="Phobius"/>
    </source>
</evidence>
<evidence type="ECO:0000313" key="3">
    <source>
        <dbReference type="Proteomes" id="UP000309038"/>
    </source>
</evidence>
<evidence type="ECO:0000313" key="2">
    <source>
        <dbReference type="EMBL" id="THH00576.1"/>
    </source>
</evidence>
<dbReference type="EMBL" id="SGPJ01000046">
    <property type="protein sequence ID" value="THH00576.1"/>
    <property type="molecule type" value="Genomic_DNA"/>
</dbReference>
<comment type="caution">
    <text evidence="2">The sequence shown here is derived from an EMBL/GenBank/DDBJ whole genome shotgun (WGS) entry which is preliminary data.</text>
</comment>
<gene>
    <name evidence="2" type="ORF">EW026_g1998</name>
</gene>
<sequence length="324" mass="35710">MQEHNEVPLNRSLLLSALHDLSARLFQSFGAAVHLVVHGGAVMVLHQSLSSYRRDTRDVDYCHRSFISEWEQRRGVLDAGNRLHSCIAATAHTFRLGADWMNAHADVALPMALDKRGKLIDPIYNDAMTQENVAMNTVFSSVGLVLIGVTWSWAVALKLVRYQKDDPSDIAAILSLGYKMKGLQWTRQVLEDWLLGDPENEGQDAGCDADRGASACHPPSVDAGVNGLLHGSSPFVERVSARPVRPRSGRTLSPYPTSVYARSVYDNAVLESIIKASFCLLLCRRSLNSISQPLALTPAFSFSPRYASLYTPFTSNAVFRHATL</sequence>
<dbReference type="Proteomes" id="UP000309038">
    <property type="component" value="Unassembled WGS sequence"/>
</dbReference>
<accession>A0A4S4KPR4</accession>
<keyword evidence="1" id="KW-0472">Membrane</keyword>
<feature type="transmembrane region" description="Helical" evidence="1">
    <location>
        <begin position="133"/>
        <end position="154"/>
    </location>
</feature>
<reference evidence="2 3" key="1">
    <citation type="submission" date="2019-02" db="EMBL/GenBank/DDBJ databases">
        <title>Genome sequencing of the rare red list fungi Phlebia centrifuga.</title>
        <authorList>
            <person name="Buettner E."/>
            <person name="Kellner H."/>
        </authorList>
    </citation>
    <scope>NUCLEOTIDE SEQUENCE [LARGE SCALE GENOMIC DNA]</scope>
    <source>
        <strain evidence="2 3">DSM 108282</strain>
    </source>
</reference>
<dbReference type="AlphaFoldDB" id="A0A4S4KPR4"/>
<keyword evidence="1" id="KW-1133">Transmembrane helix</keyword>
<keyword evidence="1" id="KW-0812">Transmembrane</keyword>